<organism evidence="1 2">
    <name type="scientific">Candidatus Entotheonella gemina</name>
    <dbReference type="NCBI Taxonomy" id="1429439"/>
    <lineage>
        <taxon>Bacteria</taxon>
        <taxon>Pseudomonadati</taxon>
        <taxon>Nitrospinota/Tectimicrobiota group</taxon>
        <taxon>Candidatus Tectimicrobiota</taxon>
        <taxon>Candidatus Entotheonellia</taxon>
        <taxon>Candidatus Entotheonellales</taxon>
        <taxon>Candidatus Entotheonellaceae</taxon>
        <taxon>Candidatus Entotheonella</taxon>
    </lineage>
</organism>
<protein>
    <submittedName>
        <fullName evidence="1">Transcriptional regulator</fullName>
    </submittedName>
</protein>
<dbReference type="InterPro" id="IPR014057">
    <property type="entry name" value="HI1420"/>
</dbReference>
<comment type="caution">
    <text evidence="1">The sequence shown here is derived from an EMBL/GenBank/DDBJ whole genome shotgun (WGS) entry which is preliminary data.</text>
</comment>
<evidence type="ECO:0000313" key="2">
    <source>
        <dbReference type="Proteomes" id="UP000019140"/>
    </source>
</evidence>
<dbReference type="HOGENOM" id="CLU_137365_3_1_7"/>
<keyword evidence="2" id="KW-1185">Reference proteome</keyword>
<dbReference type="PANTHER" id="PTHR40275">
    <property type="entry name" value="SSL7038 PROTEIN"/>
    <property type="match status" value="1"/>
</dbReference>
<dbReference type="EMBL" id="AZHX01002315">
    <property type="protein sequence ID" value="ETW95432.1"/>
    <property type="molecule type" value="Genomic_DNA"/>
</dbReference>
<dbReference type="PANTHER" id="PTHR40275:SF1">
    <property type="entry name" value="SSL7038 PROTEIN"/>
    <property type="match status" value="1"/>
</dbReference>
<dbReference type="AlphaFoldDB" id="W4LBS3"/>
<proteinExistence type="predicted"/>
<name>W4LBS3_9BACT</name>
<evidence type="ECO:0000313" key="1">
    <source>
        <dbReference type="EMBL" id="ETW95432.1"/>
    </source>
</evidence>
<sequence>MPTRDYKTSLYEELQDPEFAVAYLNAALEEGSQDVFLLHLRDVAEAWGGMGKLAGETHLAREALYRMLGENGNPQLSSLDKILQALGLRLAVSQGSSV</sequence>
<accession>W4LBS3</accession>
<dbReference type="Proteomes" id="UP000019140">
    <property type="component" value="Unassembled WGS sequence"/>
</dbReference>
<gene>
    <name evidence="1" type="ORF">ETSY2_48125</name>
</gene>
<dbReference type="Pfam" id="PF21716">
    <property type="entry name" value="dnstrm_HI1420"/>
    <property type="match status" value="1"/>
</dbReference>
<reference evidence="1 2" key="1">
    <citation type="journal article" date="2014" name="Nature">
        <title>An environmental bacterial taxon with a large and distinct metabolic repertoire.</title>
        <authorList>
            <person name="Wilson M.C."/>
            <person name="Mori T."/>
            <person name="Ruckert C."/>
            <person name="Uria A.R."/>
            <person name="Helf M.J."/>
            <person name="Takada K."/>
            <person name="Gernert C."/>
            <person name="Steffens U.A."/>
            <person name="Heycke N."/>
            <person name="Schmitt S."/>
            <person name="Rinke C."/>
            <person name="Helfrich E.J."/>
            <person name="Brachmann A.O."/>
            <person name="Gurgui C."/>
            <person name="Wakimoto T."/>
            <person name="Kracht M."/>
            <person name="Crusemann M."/>
            <person name="Hentschel U."/>
            <person name="Abe I."/>
            <person name="Matsunaga S."/>
            <person name="Kalinowski J."/>
            <person name="Takeyama H."/>
            <person name="Piel J."/>
        </authorList>
    </citation>
    <scope>NUCLEOTIDE SEQUENCE [LARGE SCALE GENOMIC DNA]</scope>
    <source>
        <strain evidence="2">TSY2</strain>
    </source>
</reference>
<dbReference type="NCBIfam" id="TIGR02684">
    <property type="entry name" value="dnstrm_HI1420"/>
    <property type="match status" value="1"/>
</dbReference>